<evidence type="ECO:0000313" key="1">
    <source>
        <dbReference type="EMBL" id="SFN78427.1"/>
    </source>
</evidence>
<reference evidence="2" key="1">
    <citation type="submission" date="2016-10" db="EMBL/GenBank/DDBJ databases">
        <authorList>
            <person name="Varghese N."/>
        </authorList>
    </citation>
    <scope>NUCLEOTIDE SEQUENCE [LARGE SCALE GENOMIC DNA]</scope>
    <source>
        <strain evidence="2">Nsp8</strain>
    </source>
</reference>
<gene>
    <name evidence="1" type="ORF">SAMN05216386_1826</name>
</gene>
<dbReference type="Proteomes" id="UP000183107">
    <property type="component" value="Unassembled WGS sequence"/>
</dbReference>
<keyword evidence="2" id="KW-1185">Reference proteome</keyword>
<accession>A0A1I5BUP1</accession>
<dbReference type="EMBL" id="FOVJ01000003">
    <property type="protein sequence ID" value="SFN78427.1"/>
    <property type="molecule type" value="Genomic_DNA"/>
</dbReference>
<organism evidence="1 2">
    <name type="scientific">Nitrosospira briensis</name>
    <dbReference type="NCBI Taxonomy" id="35799"/>
    <lineage>
        <taxon>Bacteria</taxon>
        <taxon>Pseudomonadati</taxon>
        <taxon>Pseudomonadota</taxon>
        <taxon>Betaproteobacteria</taxon>
        <taxon>Nitrosomonadales</taxon>
        <taxon>Nitrosomonadaceae</taxon>
        <taxon>Nitrosospira</taxon>
    </lineage>
</organism>
<name>A0A1I5BUP1_9PROT</name>
<evidence type="ECO:0000313" key="2">
    <source>
        <dbReference type="Proteomes" id="UP000183107"/>
    </source>
</evidence>
<sequence length="312" mass="35566">MSMHFTDQVTPAAILAELVCHPKAQPEDTEGFCHLKHERDLCPRFYDKAERILSSFDKYTDITYDIRRPNGGADIVMRYSGTAGPGGEERCIAIQIKSFDEFESDEDFLPEIKAQIEELEKDYGTSLERYVLLLCTEYSKHLNRVRAISDELRANDKVVVAEPHSAWSLFAMDDAMIDAVSDRLIYSRDYVRRQARDEIAGIGKRRLMLLLSCLIEGIEERGGFAVSDDFVMHNSHVQEFEEQYPGGQGSLPEDVTAMEGKFFFREADVDGFEIYQDSVSAVVALYYDAKVRYAHTGDEAVHYLFTFLEQDA</sequence>
<proteinExistence type="predicted"/>
<protein>
    <submittedName>
        <fullName evidence="1">Uncharacterized protein</fullName>
    </submittedName>
</protein>
<dbReference type="AlphaFoldDB" id="A0A1I5BUP1"/>